<dbReference type="EMBL" id="CCBP010000122">
    <property type="protein sequence ID" value="CDO73646.1"/>
    <property type="molecule type" value="Genomic_DNA"/>
</dbReference>
<keyword evidence="3" id="KW-0812">Transmembrane</keyword>
<gene>
    <name evidence="4" type="ORF">BN946_scf185014.g116</name>
</gene>
<evidence type="ECO:0008006" key="6">
    <source>
        <dbReference type="Google" id="ProtNLM"/>
    </source>
</evidence>
<evidence type="ECO:0000313" key="4">
    <source>
        <dbReference type="EMBL" id="CDO73646.1"/>
    </source>
</evidence>
<dbReference type="Gene3D" id="3.40.50.300">
    <property type="entry name" value="P-loop containing nucleotide triphosphate hydrolases"/>
    <property type="match status" value="1"/>
</dbReference>
<dbReference type="Pfam" id="PF01121">
    <property type="entry name" value="CoaE"/>
    <property type="match status" value="1"/>
</dbReference>
<reference evidence="4" key="1">
    <citation type="submission" date="2014-01" db="EMBL/GenBank/DDBJ databases">
        <title>The genome of the white-rot fungus Pycnoporus cinnabarinus: a basidiomycete model with a versatile arsenal for lignocellulosic biomass breakdown.</title>
        <authorList>
            <person name="Levasseur A."/>
            <person name="Lomascolo A."/>
            <person name="Ruiz-Duenas F.J."/>
            <person name="Uzan E."/>
            <person name="Piumi F."/>
            <person name="Kues U."/>
            <person name="Ram A.F.J."/>
            <person name="Murat C."/>
            <person name="Haon M."/>
            <person name="Benoit I."/>
            <person name="Arfi Y."/>
            <person name="Chevret D."/>
            <person name="Drula E."/>
            <person name="Kwon M.J."/>
            <person name="Gouret P."/>
            <person name="Lesage-Meessen L."/>
            <person name="Lombard V."/>
            <person name="Mariette J."/>
            <person name="Noirot C."/>
            <person name="Park J."/>
            <person name="Patyshakuliyeva A."/>
            <person name="Wieneger R.A.B."/>
            <person name="Wosten H.A.B."/>
            <person name="Martin F."/>
            <person name="Coutinho P.M."/>
            <person name="de Vries R."/>
            <person name="Martinez A.T."/>
            <person name="Klopp C."/>
            <person name="Pontarotti P."/>
            <person name="Henrissat B."/>
            <person name="Record E."/>
        </authorList>
    </citation>
    <scope>NUCLEOTIDE SEQUENCE [LARGE SCALE GENOMIC DNA]</scope>
    <source>
        <strain evidence="4">BRFM137</strain>
    </source>
</reference>
<keyword evidence="2" id="KW-0067">ATP-binding</keyword>
<dbReference type="Proteomes" id="UP000029665">
    <property type="component" value="Unassembled WGS sequence"/>
</dbReference>
<dbReference type="InterPro" id="IPR027417">
    <property type="entry name" value="P-loop_NTPase"/>
</dbReference>
<accession>A0A060SHG3</accession>
<proteinExistence type="predicted"/>
<sequence>MKRDNSSREDASARLNAQLPTAEKVQYADIVIDNSGSLQDLERQVDQLVQRLHDDAGWSWRLSWLFPPWGVASAVWTLGWRAYRRSQKKSSKNRQSDKR</sequence>
<evidence type="ECO:0000313" key="5">
    <source>
        <dbReference type="Proteomes" id="UP000029665"/>
    </source>
</evidence>
<organism evidence="4 5">
    <name type="scientific">Pycnoporus cinnabarinus</name>
    <name type="common">Cinnabar-red polypore</name>
    <name type="synonym">Trametes cinnabarina</name>
    <dbReference type="NCBI Taxonomy" id="5643"/>
    <lineage>
        <taxon>Eukaryota</taxon>
        <taxon>Fungi</taxon>
        <taxon>Dikarya</taxon>
        <taxon>Basidiomycota</taxon>
        <taxon>Agaricomycotina</taxon>
        <taxon>Agaricomycetes</taxon>
        <taxon>Polyporales</taxon>
        <taxon>Polyporaceae</taxon>
        <taxon>Trametes</taxon>
    </lineage>
</organism>
<comment type="caution">
    <text evidence="4">The sequence shown here is derived from an EMBL/GenBank/DDBJ whole genome shotgun (WGS) entry which is preliminary data.</text>
</comment>
<evidence type="ECO:0000256" key="3">
    <source>
        <dbReference type="SAM" id="Phobius"/>
    </source>
</evidence>
<dbReference type="HOGENOM" id="CLU_2321537_0_0_1"/>
<dbReference type="AlphaFoldDB" id="A0A060SHG3"/>
<dbReference type="PROSITE" id="PS51219">
    <property type="entry name" value="DPCK"/>
    <property type="match status" value="1"/>
</dbReference>
<keyword evidence="3" id="KW-1133">Transmembrane helix</keyword>
<feature type="transmembrane region" description="Helical" evidence="3">
    <location>
        <begin position="64"/>
        <end position="83"/>
    </location>
</feature>
<evidence type="ECO:0000256" key="1">
    <source>
        <dbReference type="ARBA" id="ARBA00022741"/>
    </source>
</evidence>
<protein>
    <recommendedName>
        <fullName evidence="6">Dephospho-CoA kinase</fullName>
    </recommendedName>
</protein>
<dbReference type="OrthoDB" id="247245at2759"/>
<dbReference type="GO" id="GO:0004140">
    <property type="term" value="F:dephospho-CoA kinase activity"/>
    <property type="evidence" value="ECO:0007669"/>
    <property type="project" value="InterPro"/>
</dbReference>
<dbReference type="GO" id="GO:0015937">
    <property type="term" value="P:coenzyme A biosynthetic process"/>
    <property type="evidence" value="ECO:0007669"/>
    <property type="project" value="InterPro"/>
</dbReference>
<keyword evidence="5" id="KW-1185">Reference proteome</keyword>
<name>A0A060SHG3_PYCCI</name>
<dbReference type="GO" id="GO:0005524">
    <property type="term" value="F:ATP binding"/>
    <property type="evidence" value="ECO:0007669"/>
    <property type="project" value="UniProtKB-KW"/>
</dbReference>
<keyword evidence="1" id="KW-0547">Nucleotide-binding</keyword>
<dbReference type="SUPFAM" id="SSF52540">
    <property type="entry name" value="P-loop containing nucleoside triphosphate hydrolases"/>
    <property type="match status" value="1"/>
</dbReference>
<dbReference type="InterPro" id="IPR001977">
    <property type="entry name" value="Depp_CoAkinase"/>
</dbReference>
<keyword evidence="3" id="KW-0472">Membrane</keyword>
<evidence type="ECO:0000256" key="2">
    <source>
        <dbReference type="ARBA" id="ARBA00022840"/>
    </source>
</evidence>
<dbReference type="STRING" id="5643.A0A060SHG3"/>